<sequence>MKETKKIQDEFLKILLNAYKQGETNEHVTTKELLKQLEHEIKKVYVS</sequence>
<proteinExistence type="predicted"/>
<dbReference type="RefSeq" id="WP_186439282.1">
    <property type="nucleotide sequence ID" value="NZ_CP134501.1"/>
</dbReference>
<accession>A0ABY9WB93</accession>
<evidence type="ECO:0008006" key="3">
    <source>
        <dbReference type="Google" id="ProtNLM"/>
    </source>
</evidence>
<reference evidence="1 2" key="1">
    <citation type="submission" date="2023-09" db="EMBL/GenBank/DDBJ databases">
        <title>Different Types of Thermotolerant Ring-Cleaving Dioxygenases derived from Aeribacillus composti HB-1 applied for multiple aromatic hydrocarbons removal.</title>
        <authorList>
            <person name="Cao L."/>
            <person name="Li M."/>
            <person name="Ma T."/>
        </authorList>
    </citation>
    <scope>NUCLEOTIDE SEQUENCE [LARGE SCALE GENOMIC DNA]</scope>
    <source>
        <strain evidence="1 2">HB-1</strain>
    </source>
</reference>
<protein>
    <recommendedName>
        <fullName evidence="3">Fur-regulated basic protein A</fullName>
    </recommendedName>
</protein>
<gene>
    <name evidence="1" type="ORF">RI196_17360</name>
</gene>
<dbReference type="Pfam" id="PF26162">
    <property type="entry name" value="YwzD"/>
    <property type="match status" value="1"/>
</dbReference>
<dbReference type="Proteomes" id="UP001303701">
    <property type="component" value="Chromosome"/>
</dbReference>
<dbReference type="InterPro" id="IPR058930">
    <property type="entry name" value="YwzD"/>
</dbReference>
<name>A0ABY9WB93_9BACI</name>
<evidence type="ECO:0000313" key="2">
    <source>
        <dbReference type="Proteomes" id="UP001303701"/>
    </source>
</evidence>
<keyword evidence="2" id="KW-1185">Reference proteome</keyword>
<dbReference type="GeneID" id="301127766"/>
<dbReference type="EMBL" id="CP134501">
    <property type="protein sequence ID" value="WNF32963.1"/>
    <property type="molecule type" value="Genomic_DNA"/>
</dbReference>
<organism evidence="1 2">
    <name type="scientific">Aeribacillus composti</name>
    <dbReference type="NCBI Taxonomy" id="1868734"/>
    <lineage>
        <taxon>Bacteria</taxon>
        <taxon>Bacillati</taxon>
        <taxon>Bacillota</taxon>
        <taxon>Bacilli</taxon>
        <taxon>Bacillales</taxon>
        <taxon>Bacillaceae</taxon>
        <taxon>Aeribacillus</taxon>
    </lineage>
</organism>
<evidence type="ECO:0000313" key="1">
    <source>
        <dbReference type="EMBL" id="WNF32963.1"/>
    </source>
</evidence>